<evidence type="ECO:0000313" key="2">
    <source>
        <dbReference type="EMBL" id="MBE9635678.1"/>
    </source>
</evidence>
<dbReference type="InterPro" id="IPR010699">
    <property type="entry name" value="DUF1275"/>
</dbReference>
<feature type="transmembrane region" description="Helical" evidence="1">
    <location>
        <begin position="122"/>
        <end position="142"/>
    </location>
</feature>
<dbReference type="EMBL" id="JADFFK010000001">
    <property type="protein sequence ID" value="MBE9635678.1"/>
    <property type="molecule type" value="Genomic_DNA"/>
</dbReference>
<reference evidence="2 3" key="1">
    <citation type="journal article" date="2021" name="Int. J. Syst. Evol. Microbiol.">
        <title>Salipiger mangrovisoli sp. nov., isolated from mangrove soil and the proposal for the reclassification of Paraphaeobacter pallidus as Salipiger pallidus comb. nov.</title>
        <authorList>
            <person name="Du J."/>
            <person name="Liu Y."/>
            <person name="Pei T."/>
            <person name="Deng M.R."/>
            <person name="Zhu H."/>
        </authorList>
    </citation>
    <scope>NUCLEOTIDE SEQUENCE [LARGE SCALE GENOMIC DNA]</scope>
    <source>
        <strain evidence="2 3">6D45A</strain>
    </source>
</reference>
<keyword evidence="1" id="KW-0472">Membrane</keyword>
<protein>
    <submittedName>
        <fullName evidence="2">DUF1275 domain-containing protein</fullName>
    </submittedName>
</protein>
<dbReference type="Proteomes" id="UP000607796">
    <property type="component" value="Unassembled WGS sequence"/>
</dbReference>
<feature type="transmembrane region" description="Helical" evidence="1">
    <location>
        <begin position="59"/>
        <end position="82"/>
    </location>
</feature>
<sequence length="233" mass="23879">MLIRVGDDRTGVIDLFLAGVLSSVSGALNAVGFLIAGSFTANMTGNISAFADHMAGGAVLLSLSFLGLVAAFICGAAAAGFAIQSGERHHLRTIYALAIVAEALFVLLLGVLLALWPSVPQGLLVSALSFVMGLQNAVTTMISSSRVRTTHVSGMATDIGIGLALLFGNPGARRDTLPKLRLHSLTLVCFACGGVLGAVLFGLVGHWLFTLCGAVLLLISVPPVLRAAASSRP</sequence>
<keyword evidence="1" id="KW-0812">Transmembrane</keyword>
<evidence type="ECO:0000313" key="3">
    <source>
        <dbReference type="Proteomes" id="UP000607796"/>
    </source>
</evidence>
<dbReference type="PANTHER" id="PTHR37314">
    <property type="entry name" value="SLR0142 PROTEIN"/>
    <property type="match status" value="1"/>
</dbReference>
<feature type="transmembrane region" description="Helical" evidence="1">
    <location>
        <begin position="94"/>
        <end position="116"/>
    </location>
</feature>
<accession>A0ABR9WWL1</accession>
<feature type="transmembrane region" description="Helical" evidence="1">
    <location>
        <begin position="207"/>
        <end position="225"/>
    </location>
</feature>
<keyword evidence="3" id="KW-1185">Reference proteome</keyword>
<feature type="transmembrane region" description="Helical" evidence="1">
    <location>
        <begin position="182"/>
        <end position="201"/>
    </location>
</feature>
<gene>
    <name evidence="2" type="ORF">IQ782_02370</name>
</gene>
<organism evidence="2 3">
    <name type="scientific">Salipiger mangrovisoli</name>
    <dbReference type="NCBI Taxonomy" id="2865933"/>
    <lineage>
        <taxon>Bacteria</taxon>
        <taxon>Pseudomonadati</taxon>
        <taxon>Pseudomonadota</taxon>
        <taxon>Alphaproteobacteria</taxon>
        <taxon>Rhodobacterales</taxon>
        <taxon>Roseobacteraceae</taxon>
        <taxon>Salipiger</taxon>
    </lineage>
</organism>
<dbReference type="Pfam" id="PF06912">
    <property type="entry name" value="DUF1275"/>
    <property type="match status" value="1"/>
</dbReference>
<keyword evidence="1" id="KW-1133">Transmembrane helix</keyword>
<proteinExistence type="predicted"/>
<dbReference type="RefSeq" id="WP_194132988.1">
    <property type="nucleotide sequence ID" value="NZ_JADFFK010000001.1"/>
</dbReference>
<feature type="transmembrane region" description="Helical" evidence="1">
    <location>
        <begin position="12"/>
        <end position="39"/>
    </location>
</feature>
<dbReference type="PANTHER" id="PTHR37314:SF4">
    <property type="entry name" value="UPF0700 TRANSMEMBRANE PROTEIN YOAK"/>
    <property type="match status" value="1"/>
</dbReference>
<evidence type="ECO:0000256" key="1">
    <source>
        <dbReference type="SAM" id="Phobius"/>
    </source>
</evidence>
<name>A0ABR9WWL1_9RHOB</name>
<comment type="caution">
    <text evidence="2">The sequence shown here is derived from an EMBL/GenBank/DDBJ whole genome shotgun (WGS) entry which is preliminary data.</text>
</comment>